<dbReference type="Proteomes" id="UP000480929">
    <property type="component" value="Unassembled WGS sequence"/>
</dbReference>
<organism evidence="1 3">
    <name type="scientific">Holdemania massiliensis</name>
    <dbReference type="NCBI Taxonomy" id="1468449"/>
    <lineage>
        <taxon>Bacteria</taxon>
        <taxon>Bacillati</taxon>
        <taxon>Bacillota</taxon>
        <taxon>Erysipelotrichia</taxon>
        <taxon>Erysipelotrichales</taxon>
        <taxon>Erysipelotrichaceae</taxon>
        <taxon>Holdemania</taxon>
    </lineage>
</organism>
<comment type="caution">
    <text evidence="1">The sequence shown here is derived from an EMBL/GenBank/DDBJ whole genome shotgun (WGS) entry which is preliminary data.</text>
</comment>
<evidence type="ECO:0000313" key="2">
    <source>
        <dbReference type="EMBL" id="MSC35175.1"/>
    </source>
</evidence>
<dbReference type="AlphaFoldDB" id="A0A6N7SCY1"/>
<dbReference type="Proteomes" id="UP000433575">
    <property type="component" value="Unassembled WGS sequence"/>
</dbReference>
<reference evidence="3 4" key="1">
    <citation type="journal article" date="2019" name="Nat. Med.">
        <title>A library of human gut bacterial isolates paired with longitudinal multiomics data enables mechanistic microbiome research.</title>
        <authorList>
            <person name="Poyet M."/>
            <person name="Groussin M."/>
            <person name="Gibbons S.M."/>
            <person name="Avila-Pacheco J."/>
            <person name="Jiang X."/>
            <person name="Kearney S.M."/>
            <person name="Perrotta A.R."/>
            <person name="Berdy B."/>
            <person name="Zhao S."/>
            <person name="Lieberman T.D."/>
            <person name="Swanson P.K."/>
            <person name="Smith M."/>
            <person name="Roesemann S."/>
            <person name="Alexander J.E."/>
            <person name="Rich S.A."/>
            <person name="Livny J."/>
            <person name="Vlamakis H."/>
            <person name="Clish C."/>
            <person name="Bullock K."/>
            <person name="Deik A."/>
            <person name="Scott J."/>
            <person name="Pierce K.A."/>
            <person name="Xavier R.J."/>
            <person name="Alm E.J."/>
        </authorList>
    </citation>
    <scope>NUCLEOTIDE SEQUENCE [LARGE SCALE GENOMIC DNA]</scope>
    <source>
        <strain evidence="1 3">BIOML-A4</strain>
        <strain evidence="2 4">BIOML-A5</strain>
    </source>
</reference>
<sequence length="221" mass="25703">MLAEHKNGLIVIPKNKIISWQKKVNSDYAALKSELDILNEKICPISVDQQKVIVKSFVEEMIKLKDREFIQKTFLLYLCYEFKESLTAYEQTLSKSYDTRAVESQIQLSNRLTGSYHYTASVEIAYDLDQLKDLSISAQKLHSQVRTYIEKWSNLKNWYTDNLLNKELKGFANLKIQSANFDFRVDHEISVSNTLLNSLDAFIPAYLETLIRCIEKTGTQW</sequence>
<keyword evidence="4" id="KW-1185">Reference proteome</keyword>
<protein>
    <submittedName>
        <fullName evidence="1">Uncharacterized protein</fullName>
    </submittedName>
</protein>
<proteinExistence type="predicted"/>
<accession>A0A6N7SCY1</accession>
<gene>
    <name evidence="2" type="ORF">GKD88_18850</name>
    <name evidence="1" type="ORF">GKE08_17575</name>
</gene>
<evidence type="ECO:0000313" key="4">
    <source>
        <dbReference type="Proteomes" id="UP000480929"/>
    </source>
</evidence>
<evidence type="ECO:0000313" key="1">
    <source>
        <dbReference type="EMBL" id="MSA91136.1"/>
    </source>
</evidence>
<dbReference type="EMBL" id="WKPI01000061">
    <property type="protein sequence ID" value="MSC35175.1"/>
    <property type="molecule type" value="Genomic_DNA"/>
</dbReference>
<name>A0A6N7SCY1_9FIRM</name>
<dbReference type="EMBL" id="WKPJ01000045">
    <property type="protein sequence ID" value="MSA91136.1"/>
    <property type="molecule type" value="Genomic_DNA"/>
</dbReference>
<evidence type="ECO:0000313" key="3">
    <source>
        <dbReference type="Proteomes" id="UP000433575"/>
    </source>
</evidence>
<dbReference type="RefSeq" id="WP_154240497.1">
    <property type="nucleotide sequence ID" value="NZ_CALJPI010000249.1"/>
</dbReference>